<dbReference type="AlphaFoldDB" id="K0S8F0"/>
<evidence type="ECO:0000256" key="1">
    <source>
        <dbReference type="SAM" id="MobiDB-lite"/>
    </source>
</evidence>
<dbReference type="Proteomes" id="UP000266841">
    <property type="component" value="Unassembled WGS sequence"/>
</dbReference>
<gene>
    <name evidence="2" type="ORF">THAOC_22848</name>
</gene>
<dbReference type="EMBL" id="AGNL01029346">
    <property type="protein sequence ID" value="EJK57141.1"/>
    <property type="molecule type" value="Genomic_DNA"/>
</dbReference>
<organism evidence="2 3">
    <name type="scientific">Thalassiosira oceanica</name>
    <name type="common">Marine diatom</name>
    <dbReference type="NCBI Taxonomy" id="159749"/>
    <lineage>
        <taxon>Eukaryota</taxon>
        <taxon>Sar</taxon>
        <taxon>Stramenopiles</taxon>
        <taxon>Ochrophyta</taxon>
        <taxon>Bacillariophyta</taxon>
        <taxon>Coscinodiscophyceae</taxon>
        <taxon>Thalassiosirophycidae</taxon>
        <taxon>Thalassiosirales</taxon>
        <taxon>Thalassiosiraceae</taxon>
        <taxon>Thalassiosira</taxon>
    </lineage>
</organism>
<keyword evidence="3" id="KW-1185">Reference proteome</keyword>
<sequence>MSEKVSSTYIRSGLTRRVLKQLHVDRERTSDAESQAIRRESSKKHASGARASQPRSRVASPPQARAAV</sequence>
<comment type="caution">
    <text evidence="2">The sequence shown here is derived from an EMBL/GenBank/DDBJ whole genome shotgun (WGS) entry which is preliminary data.</text>
</comment>
<feature type="compositionally biased region" description="Basic and acidic residues" evidence="1">
    <location>
        <begin position="22"/>
        <end position="40"/>
    </location>
</feature>
<protein>
    <submittedName>
        <fullName evidence="2">Uncharacterized protein</fullName>
    </submittedName>
</protein>
<feature type="non-terminal residue" evidence="2">
    <location>
        <position position="68"/>
    </location>
</feature>
<feature type="region of interest" description="Disordered" evidence="1">
    <location>
        <begin position="21"/>
        <end position="68"/>
    </location>
</feature>
<evidence type="ECO:0000313" key="3">
    <source>
        <dbReference type="Proteomes" id="UP000266841"/>
    </source>
</evidence>
<name>K0S8F0_THAOC</name>
<reference evidence="2 3" key="1">
    <citation type="journal article" date="2012" name="Genome Biol.">
        <title>Genome and low-iron response of an oceanic diatom adapted to chronic iron limitation.</title>
        <authorList>
            <person name="Lommer M."/>
            <person name="Specht M."/>
            <person name="Roy A.S."/>
            <person name="Kraemer L."/>
            <person name="Andreson R."/>
            <person name="Gutowska M.A."/>
            <person name="Wolf J."/>
            <person name="Bergner S.V."/>
            <person name="Schilhabel M.B."/>
            <person name="Klostermeier U.C."/>
            <person name="Beiko R.G."/>
            <person name="Rosenstiel P."/>
            <person name="Hippler M."/>
            <person name="Laroche J."/>
        </authorList>
    </citation>
    <scope>NUCLEOTIDE SEQUENCE [LARGE SCALE GENOMIC DNA]</scope>
    <source>
        <strain evidence="2 3">CCMP1005</strain>
    </source>
</reference>
<proteinExistence type="predicted"/>
<evidence type="ECO:0000313" key="2">
    <source>
        <dbReference type="EMBL" id="EJK57141.1"/>
    </source>
</evidence>
<accession>K0S8F0</accession>